<dbReference type="Proteomes" id="UP000035100">
    <property type="component" value="Unassembled WGS sequence"/>
</dbReference>
<accession>A0A0D0QAJ1</accession>
<evidence type="ECO:0000256" key="1">
    <source>
        <dbReference type="SAM" id="MobiDB-lite"/>
    </source>
</evidence>
<feature type="compositionally biased region" description="Basic and acidic residues" evidence="1">
    <location>
        <begin position="57"/>
        <end position="67"/>
    </location>
</feature>
<evidence type="ECO:0000313" key="3">
    <source>
        <dbReference type="EMBL" id="KIQ67998.1"/>
    </source>
</evidence>
<evidence type="ECO:0000256" key="2">
    <source>
        <dbReference type="SAM" id="SignalP"/>
    </source>
</evidence>
<keyword evidence="4" id="KW-1185">Reference proteome</keyword>
<dbReference type="STRING" id="1123501.Wenmar_03453"/>
<gene>
    <name evidence="3" type="ORF">Wenmar_03453</name>
</gene>
<reference evidence="3 4" key="1">
    <citation type="submission" date="2013-01" db="EMBL/GenBank/DDBJ databases">
        <authorList>
            <person name="Fiebig A."/>
            <person name="Goeker M."/>
            <person name="Klenk H.-P.P."/>
        </authorList>
    </citation>
    <scope>NUCLEOTIDE SEQUENCE [LARGE SCALE GENOMIC DNA]</scope>
    <source>
        <strain evidence="3 4">DSM 24838</strain>
    </source>
</reference>
<dbReference type="RefSeq" id="WP_018302213.1">
    <property type="nucleotide sequence ID" value="NZ_KN848374.1"/>
</dbReference>
<feature type="chain" id="PRO_5002219336" evidence="2">
    <location>
        <begin position="21"/>
        <end position="79"/>
    </location>
</feature>
<dbReference type="EMBL" id="AONG01000018">
    <property type="protein sequence ID" value="KIQ67998.1"/>
    <property type="molecule type" value="Genomic_DNA"/>
</dbReference>
<comment type="caution">
    <text evidence="3">The sequence shown here is derived from an EMBL/GenBank/DDBJ whole genome shotgun (WGS) entry which is preliminary data.</text>
</comment>
<organism evidence="3 4">
    <name type="scientific">Wenxinia marina DSM 24838</name>
    <dbReference type="NCBI Taxonomy" id="1123501"/>
    <lineage>
        <taxon>Bacteria</taxon>
        <taxon>Pseudomonadati</taxon>
        <taxon>Pseudomonadota</taxon>
        <taxon>Alphaproteobacteria</taxon>
        <taxon>Rhodobacterales</taxon>
        <taxon>Roseobacteraceae</taxon>
        <taxon>Wenxinia</taxon>
    </lineage>
</organism>
<feature type="signal peptide" evidence="2">
    <location>
        <begin position="1"/>
        <end position="20"/>
    </location>
</feature>
<protein>
    <submittedName>
        <fullName evidence="3">Uncharacterized protein</fullName>
    </submittedName>
</protein>
<name>A0A0D0QAJ1_9RHOB</name>
<sequence length="79" mass="8340">MMLPWKMTLAFNLSFTGAWADMMTGATEDGASAEAATDAAESRFARLDHAAGGIARAAHDTAIRRPDPAGPRRPGSLRP</sequence>
<dbReference type="AlphaFoldDB" id="A0A0D0QAJ1"/>
<keyword evidence="2" id="KW-0732">Signal</keyword>
<evidence type="ECO:0000313" key="4">
    <source>
        <dbReference type="Proteomes" id="UP000035100"/>
    </source>
</evidence>
<proteinExistence type="predicted"/>
<feature type="region of interest" description="Disordered" evidence="1">
    <location>
        <begin position="55"/>
        <end position="79"/>
    </location>
</feature>